<dbReference type="PROSITE" id="PS00941">
    <property type="entry name" value="CARBOXYLESTERASE_B_2"/>
    <property type="match status" value="1"/>
</dbReference>
<dbReference type="SUPFAM" id="SSF53474">
    <property type="entry name" value="alpha/beta-Hydrolases"/>
    <property type="match status" value="1"/>
</dbReference>
<evidence type="ECO:0000256" key="3">
    <source>
        <dbReference type="RuleBase" id="RU361235"/>
    </source>
</evidence>
<comment type="similarity">
    <text evidence="1 3">Belongs to the type-B carboxylesterase/lipase family.</text>
</comment>
<name>A0A6G9APA2_9BACT</name>
<dbReference type="Pfam" id="PF00135">
    <property type="entry name" value="COesterase"/>
    <property type="match status" value="2"/>
</dbReference>
<dbReference type="InterPro" id="IPR002018">
    <property type="entry name" value="CarbesteraseB"/>
</dbReference>
<keyword evidence="2 3" id="KW-0378">Hydrolase</keyword>
<dbReference type="PANTHER" id="PTHR11559">
    <property type="entry name" value="CARBOXYLESTERASE"/>
    <property type="match status" value="1"/>
</dbReference>
<feature type="domain" description="Carboxylesterase type B" evidence="4">
    <location>
        <begin position="385"/>
        <end position="526"/>
    </location>
</feature>
<dbReference type="EC" id="3.1.1.-" evidence="3"/>
<feature type="domain" description="Carboxylesterase type B" evidence="4">
    <location>
        <begin position="39"/>
        <end position="367"/>
    </location>
</feature>
<protein>
    <recommendedName>
        <fullName evidence="3">Carboxylic ester hydrolase</fullName>
        <ecNumber evidence="3">3.1.1.-</ecNumber>
    </recommendedName>
</protein>
<evidence type="ECO:0000256" key="1">
    <source>
        <dbReference type="ARBA" id="ARBA00005964"/>
    </source>
</evidence>
<dbReference type="InterPro" id="IPR050309">
    <property type="entry name" value="Type-B_Carboxylest/Lipase"/>
</dbReference>
<sequence>MRRRNESSITLDQSIVRKIILVGVALLITHALQAQQSMPTVRTASGIVRGVTEGDISSFKGIPYAAAPVGANRWRPPQPVPDWEGERDASKFGADAPQRGFSAGAAALSPNSSEDCLFLNVWKPANATEKSKLPVMVWIHGGAFVFGSGSQPDFTGSQFARQGVILVTINYRLGRLGFFAFPALSREHPEEPKGSYAYMDQIAALQWVKRNIAAFGGNPANVTIFGESAGGVSVLSLLSIPAAKDLFQKAISESGGARDGVLTGRPINKENADVNYPVSAETIGVNFAKRYGIEGTDAAALAKLRALSAAEIVDGGQETAGQGGPQTYSGPIFDGKFVVETAESAFKAGRQPKVPLLIGSNSAEVQAGFVNARSKEELVAMFGPLKNEFTAAYDPDGNTEFARMLTLVNTDKVWAEPARFTARAFVAKGAPAYLYLFSYVDPSMQERMRYGAAHASEIVYAFDNLRDRNGVTVSPKSKAVAQMMNTYWANFAKTGDPNGNGLAKWPVYDLKKNDVFEFRPDGSAASTTDQRKARLDVMEKAATATKSN</sequence>
<keyword evidence="6" id="KW-1185">Reference proteome</keyword>
<proteinExistence type="inferred from homology"/>
<evidence type="ECO:0000313" key="5">
    <source>
        <dbReference type="EMBL" id="QIP14169.1"/>
    </source>
</evidence>
<evidence type="ECO:0000313" key="6">
    <source>
        <dbReference type="Proteomes" id="UP000501802"/>
    </source>
</evidence>
<dbReference type="InterPro" id="IPR019826">
    <property type="entry name" value="Carboxylesterase_B_AS"/>
</dbReference>
<dbReference type="Gene3D" id="3.40.50.1820">
    <property type="entry name" value="alpha/beta hydrolase"/>
    <property type="match status" value="1"/>
</dbReference>
<dbReference type="PROSITE" id="PS00122">
    <property type="entry name" value="CARBOXYLESTERASE_B_1"/>
    <property type="match status" value="1"/>
</dbReference>
<gene>
    <name evidence="5" type="ORF">G8759_16875</name>
</gene>
<reference evidence="5 6" key="1">
    <citation type="submission" date="2020-03" db="EMBL/GenBank/DDBJ databases">
        <authorList>
            <person name="Kim M.K."/>
        </authorList>
    </citation>
    <scope>NUCLEOTIDE SEQUENCE [LARGE SCALE GENOMIC DNA]</scope>
    <source>
        <strain evidence="5 6">BT328</strain>
    </source>
</reference>
<dbReference type="EMBL" id="CP050063">
    <property type="protein sequence ID" value="QIP14169.1"/>
    <property type="molecule type" value="Genomic_DNA"/>
</dbReference>
<dbReference type="InterPro" id="IPR019819">
    <property type="entry name" value="Carboxylesterase_B_CS"/>
</dbReference>
<dbReference type="GO" id="GO:0016787">
    <property type="term" value="F:hydrolase activity"/>
    <property type="evidence" value="ECO:0007669"/>
    <property type="project" value="UniProtKB-KW"/>
</dbReference>
<dbReference type="Proteomes" id="UP000501802">
    <property type="component" value="Chromosome"/>
</dbReference>
<organism evidence="5 6">
    <name type="scientific">Spirosoma aureum</name>
    <dbReference type="NCBI Taxonomy" id="2692134"/>
    <lineage>
        <taxon>Bacteria</taxon>
        <taxon>Pseudomonadati</taxon>
        <taxon>Bacteroidota</taxon>
        <taxon>Cytophagia</taxon>
        <taxon>Cytophagales</taxon>
        <taxon>Cytophagaceae</taxon>
        <taxon>Spirosoma</taxon>
    </lineage>
</organism>
<accession>A0A6G9APA2</accession>
<evidence type="ECO:0000256" key="2">
    <source>
        <dbReference type="ARBA" id="ARBA00022801"/>
    </source>
</evidence>
<dbReference type="AlphaFoldDB" id="A0A6G9APA2"/>
<dbReference type="InterPro" id="IPR029058">
    <property type="entry name" value="AB_hydrolase_fold"/>
</dbReference>
<evidence type="ECO:0000259" key="4">
    <source>
        <dbReference type="Pfam" id="PF00135"/>
    </source>
</evidence>
<dbReference type="KEGG" id="spib:G8759_16875"/>